<name>A0ABW3FRA3_9PSEU</name>
<accession>A0ABW3FRA3</accession>
<feature type="compositionally biased region" description="Pro residues" evidence="1">
    <location>
        <begin position="76"/>
        <end position="89"/>
    </location>
</feature>
<sequence>MFAAWTALSCLIIAVGGVLMHSGTWGSRPQHAGAGEGAVSVWQLIAQVEQEARQRERGGRHRLREEPPPSTSDIPAEPPLDAPEWPPPP</sequence>
<organism evidence="2 3">
    <name type="scientific">Saccharopolyspora rosea</name>
    <dbReference type="NCBI Taxonomy" id="524884"/>
    <lineage>
        <taxon>Bacteria</taxon>
        <taxon>Bacillati</taxon>
        <taxon>Actinomycetota</taxon>
        <taxon>Actinomycetes</taxon>
        <taxon>Pseudonocardiales</taxon>
        <taxon>Pseudonocardiaceae</taxon>
        <taxon>Saccharopolyspora</taxon>
    </lineage>
</organism>
<evidence type="ECO:0000256" key="1">
    <source>
        <dbReference type="SAM" id="MobiDB-lite"/>
    </source>
</evidence>
<dbReference type="EMBL" id="JBHTIW010000009">
    <property type="protein sequence ID" value="MFD0920916.1"/>
    <property type="molecule type" value="Genomic_DNA"/>
</dbReference>
<dbReference type="RefSeq" id="WP_263250486.1">
    <property type="nucleotide sequence ID" value="NZ_BAABLT010000011.1"/>
</dbReference>
<keyword evidence="3" id="KW-1185">Reference proteome</keyword>
<feature type="region of interest" description="Disordered" evidence="1">
    <location>
        <begin position="50"/>
        <end position="89"/>
    </location>
</feature>
<feature type="compositionally biased region" description="Basic and acidic residues" evidence="1">
    <location>
        <begin position="50"/>
        <end position="67"/>
    </location>
</feature>
<protein>
    <submittedName>
        <fullName evidence="2">Uncharacterized protein</fullName>
    </submittedName>
</protein>
<evidence type="ECO:0000313" key="3">
    <source>
        <dbReference type="Proteomes" id="UP001597018"/>
    </source>
</evidence>
<comment type="caution">
    <text evidence="2">The sequence shown here is derived from an EMBL/GenBank/DDBJ whole genome shotgun (WGS) entry which is preliminary data.</text>
</comment>
<proteinExistence type="predicted"/>
<dbReference type="Proteomes" id="UP001597018">
    <property type="component" value="Unassembled WGS sequence"/>
</dbReference>
<reference evidence="3" key="1">
    <citation type="journal article" date="2019" name="Int. J. Syst. Evol. Microbiol.">
        <title>The Global Catalogue of Microorganisms (GCM) 10K type strain sequencing project: providing services to taxonomists for standard genome sequencing and annotation.</title>
        <authorList>
            <consortium name="The Broad Institute Genomics Platform"/>
            <consortium name="The Broad Institute Genome Sequencing Center for Infectious Disease"/>
            <person name="Wu L."/>
            <person name="Ma J."/>
        </authorList>
    </citation>
    <scope>NUCLEOTIDE SEQUENCE [LARGE SCALE GENOMIC DNA]</scope>
    <source>
        <strain evidence="3">CCUG 56401</strain>
    </source>
</reference>
<gene>
    <name evidence="2" type="ORF">ACFQ16_14280</name>
</gene>
<evidence type="ECO:0000313" key="2">
    <source>
        <dbReference type="EMBL" id="MFD0920916.1"/>
    </source>
</evidence>